<evidence type="ECO:0000259" key="3">
    <source>
        <dbReference type="Pfam" id="PF03968"/>
    </source>
</evidence>
<dbReference type="InterPro" id="IPR052037">
    <property type="entry name" value="LPS_export_LptA"/>
</dbReference>
<proteinExistence type="predicted"/>
<feature type="signal peptide" evidence="2">
    <location>
        <begin position="1"/>
        <end position="25"/>
    </location>
</feature>
<dbReference type="Pfam" id="PF03968">
    <property type="entry name" value="LptD_N"/>
    <property type="match status" value="1"/>
</dbReference>
<feature type="domain" description="Organic solvent tolerance-like N-terminal" evidence="3">
    <location>
        <begin position="143"/>
        <end position="254"/>
    </location>
</feature>
<dbReference type="Proteomes" id="UP001385389">
    <property type="component" value="Chromosome"/>
</dbReference>
<dbReference type="Gene3D" id="2.60.450.10">
    <property type="entry name" value="Lipopolysaccharide (LPS) transport protein A like domain"/>
    <property type="match status" value="1"/>
</dbReference>
<evidence type="ECO:0000313" key="4">
    <source>
        <dbReference type="EMBL" id="WWX21274.1"/>
    </source>
</evidence>
<keyword evidence="1 2" id="KW-0732">Signal</keyword>
<evidence type="ECO:0000313" key="5">
    <source>
        <dbReference type="Proteomes" id="UP001385389"/>
    </source>
</evidence>
<sequence length="278" mass="30039">MLKTVRHTGILLVLALLLVPVRALAQDWGEVREATVNLNVRKAPEPGAEHVVTLAKGQRVRTDFPKNGWLAVFELGEKDRDPAKAVGYANAKYLKVVKAGKAEAKPVAAPRKDSGEGEVKAQVAETPPAPIPVGVDPSRMPVKITSDRMTYDETGKVISFVGHVIATHGELTLWADKLSAYLASSTDKKFSADSVDRIVAEGNVRAKKGTTEGTCGMLTYLVGPQLLKMEQNPKLQDGPNSLTGEVINFHIKDDRSEVIGGKQRVKAVFMTPGNLKVQ</sequence>
<evidence type="ECO:0000256" key="2">
    <source>
        <dbReference type="SAM" id="SignalP"/>
    </source>
</evidence>
<accession>A0ABZ2IV35</accession>
<name>A0ABZ2IV35_9BACT</name>
<dbReference type="EMBL" id="CP146609">
    <property type="protein sequence ID" value="WWX21274.1"/>
    <property type="molecule type" value="Genomic_DNA"/>
</dbReference>
<dbReference type="InterPro" id="IPR005653">
    <property type="entry name" value="OstA-like_N"/>
</dbReference>
<feature type="chain" id="PRO_5045270268" evidence="2">
    <location>
        <begin position="26"/>
        <end position="278"/>
    </location>
</feature>
<dbReference type="RefSeq" id="WP_338666933.1">
    <property type="nucleotide sequence ID" value="NZ_CP146609.1"/>
</dbReference>
<gene>
    <name evidence="4" type="ORF">V8V93_12535</name>
</gene>
<reference evidence="4 5" key="1">
    <citation type="submission" date="2024-03" db="EMBL/GenBank/DDBJ databases">
        <title>Phenotype and Genome Characterization of a Sulfate-Reducing Bacterium Pseudodesulfovibrio sp. strain 5S69, isolated from Petroleum Reservoir in Tatarstan (Russia).</title>
        <authorList>
            <person name="Bidzhieva S.K."/>
            <person name="Kadnikov V."/>
            <person name="Tourova T.P."/>
            <person name="Samigullina S.R."/>
            <person name="Sokolova D.S."/>
            <person name="Poltaraus A.B."/>
            <person name="Avtukh A.N."/>
            <person name="Tereshina V.M."/>
            <person name="Mardanov A.V."/>
            <person name="Nazina T.N."/>
        </authorList>
    </citation>
    <scope>NUCLEOTIDE SEQUENCE [LARGE SCALE GENOMIC DNA]</scope>
    <source>
        <strain evidence="4 5">5S69</strain>
    </source>
</reference>
<protein>
    <submittedName>
        <fullName evidence="4">LptA/OstA family protein</fullName>
    </submittedName>
</protein>
<keyword evidence="5" id="KW-1185">Reference proteome</keyword>
<evidence type="ECO:0000256" key="1">
    <source>
        <dbReference type="ARBA" id="ARBA00022729"/>
    </source>
</evidence>
<organism evidence="4 5">
    <name type="scientific">Pseudodesulfovibrio methanolicus</name>
    <dbReference type="NCBI Taxonomy" id="3126690"/>
    <lineage>
        <taxon>Bacteria</taxon>
        <taxon>Pseudomonadati</taxon>
        <taxon>Thermodesulfobacteriota</taxon>
        <taxon>Desulfovibrionia</taxon>
        <taxon>Desulfovibrionales</taxon>
        <taxon>Desulfovibrionaceae</taxon>
    </lineage>
</organism>
<dbReference type="PANTHER" id="PTHR36504">
    <property type="entry name" value="LIPOPOLYSACCHARIDE EXPORT SYSTEM PROTEIN LPTA"/>
    <property type="match status" value="1"/>
</dbReference>
<dbReference type="Gene3D" id="2.30.30.40">
    <property type="entry name" value="SH3 Domains"/>
    <property type="match status" value="1"/>
</dbReference>
<dbReference type="PANTHER" id="PTHR36504:SF1">
    <property type="entry name" value="LIPOPOLYSACCHARIDE EXPORT SYSTEM PROTEIN LPTA"/>
    <property type="match status" value="1"/>
</dbReference>